<evidence type="ECO:0000313" key="1">
    <source>
        <dbReference type="EMBL" id="OLP87325.1"/>
    </source>
</evidence>
<sequence length="201" mass="23423">MQDEDEVPAFQEHSLTLSSMSEGTFLTCQAGNTSQQELVLDQHSPCILAEEHSQQDEQMQQVVGNVWDQVVFLLPQLPLAQFLGMLDLAELRTTGCHFRHMPDVKVYTLEDLLQKLEDGGRADILKACHFLSSRCQLLQGIDRRFHDTFCRVVRGLLYYKRHWERYHTTSQDKEVVRLAYRALMDSRRDRYVTFWTILEGS</sequence>
<dbReference type="OrthoDB" id="414421at2759"/>
<keyword evidence="2" id="KW-1185">Reference proteome</keyword>
<comment type="caution">
    <text evidence="1">The sequence shown here is derived from an EMBL/GenBank/DDBJ whole genome shotgun (WGS) entry which is preliminary data.</text>
</comment>
<reference evidence="1 2" key="1">
    <citation type="submission" date="2016-02" db="EMBL/GenBank/DDBJ databases">
        <title>Genome analysis of coral dinoflagellate symbionts highlights evolutionary adaptations to a symbiotic lifestyle.</title>
        <authorList>
            <person name="Aranda M."/>
            <person name="Li Y."/>
            <person name="Liew Y.J."/>
            <person name="Baumgarten S."/>
            <person name="Simakov O."/>
            <person name="Wilson M."/>
            <person name="Piel J."/>
            <person name="Ashoor H."/>
            <person name="Bougouffa S."/>
            <person name="Bajic V.B."/>
            <person name="Ryu T."/>
            <person name="Ravasi T."/>
            <person name="Bayer T."/>
            <person name="Micklem G."/>
            <person name="Kim H."/>
            <person name="Bhak J."/>
            <person name="Lajeunesse T.C."/>
            <person name="Voolstra C.R."/>
        </authorList>
    </citation>
    <scope>NUCLEOTIDE SEQUENCE [LARGE SCALE GENOMIC DNA]</scope>
    <source>
        <strain evidence="1 2">CCMP2467</strain>
    </source>
</reference>
<dbReference type="Proteomes" id="UP000186817">
    <property type="component" value="Unassembled WGS sequence"/>
</dbReference>
<gene>
    <name evidence="1" type="ORF">AK812_SmicGene49063</name>
</gene>
<dbReference type="EMBL" id="LSRX01000867">
    <property type="protein sequence ID" value="OLP87325.1"/>
    <property type="molecule type" value="Genomic_DNA"/>
</dbReference>
<organism evidence="1 2">
    <name type="scientific">Symbiodinium microadriaticum</name>
    <name type="common">Dinoflagellate</name>
    <name type="synonym">Zooxanthella microadriatica</name>
    <dbReference type="NCBI Taxonomy" id="2951"/>
    <lineage>
        <taxon>Eukaryota</taxon>
        <taxon>Sar</taxon>
        <taxon>Alveolata</taxon>
        <taxon>Dinophyceae</taxon>
        <taxon>Suessiales</taxon>
        <taxon>Symbiodiniaceae</taxon>
        <taxon>Symbiodinium</taxon>
    </lineage>
</organism>
<protein>
    <submittedName>
        <fullName evidence="1">Uncharacterized protein</fullName>
    </submittedName>
</protein>
<evidence type="ECO:0000313" key="2">
    <source>
        <dbReference type="Proteomes" id="UP000186817"/>
    </source>
</evidence>
<dbReference type="AlphaFoldDB" id="A0A1Q9CWR3"/>
<proteinExistence type="predicted"/>
<accession>A0A1Q9CWR3</accession>
<name>A0A1Q9CWR3_SYMMI</name>